<sequence length="392" mass="45048">MSQIDIQDLFDKSRFPSGWRLAPIFLYTPLGLVLALLRLLIALQLWLIAILLPDCNTLRKFLHHGFSFVFGILAKISEDEVRDKQSRIIISNSVSVLDHFALYKATQALSPTMWEASTAMSNALGLQVMNMSNKETLIASMKQFLSTTNCNVAIQPEFGITNSRVALLKFNSWPFTIEASVQPVTIKAWRPEFIPIHLTSLASRRWIDVFWFMFVPYTVFTIKYLKIKQNPNCEALVREIEKDIATSLGLRTSSYTIFDKKEFEKRYIMERTQNRRFDRNSPTSQVIHNIEIQRMVQQVSEVLPLVPHNVILRDILKTRNVDITIANILDGIVTYTPDSSQTVTRSASLNQLQKSTVKDNSNVGSSSFQERKIKMIREARERYIQKHGLKNC</sequence>
<evidence type="ECO:0000256" key="3">
    <source>
        <dbReference type="ARBA" id="ARBA00022677"/>
    </source>
</evidence>
<protein>
    <recommendedName>
        <fullName evidence="7">Lipid droplet-regulating VLDL assembly factor AUP1</fullName>
    </recommendedName>
    <alternativeName>
        <fullName evidence="8">Ancient ubiquitous protein 1</fullName>
    </alternativeName>
</protein>
<dbReference type="CDD" id="cd14420">
    <property type="entry name" value="CUE_AUP1"/>
    <property type="match status" value="1"/>
</dbReference>
<keyword evidence="5 9" id="KW-0472">Membrane</keyword>
<dbReference type="Proteomes" id="UP001177670">
    <property type="component" value="Unassembled WGS sequence"/>
</dbReference>
<dbReference type="AlphaFoldDB" id="A0AA40FX98"/>
<comment type="caution">
    <text evidence="11">The sequence shown here is derived from an EMBL/GenBank/DDBJ whole genome shotgun (WGS) entry which is preliminary data.</text>
</comment>
<evidence type="ECO:0000313" key="12">
    <source>
        <dbReference type="Proteomes" id="UP001177670"/>
    </source>
</evidence>
<keyword evidence="4" id="KW-0256">Endoplasmic reticulum</keyword>
<dbReference type="InterPro" id="IPR048056">
    <property type="entry name" value="AUP1_CUE"/>
</dbReference>
<dbReference type="PANTHER" id="PTHR15486:SF96">
    <property type="entry name" value="LIPID DROPLET-REGULATING VLDL ASSEMBLY FACTOR AUP1"/>
    <property type="match status" value="1"/>
</dbReference>
<keyword evidence="3" id="KW-0551">Lipid droplet</keyword>
<keyword evidence="9" id="KW-0812">Transmembrane</keyword>
<evidence type="ECO:0000256" key="4">
    <source>
        <dbReference type="ARBA" id="ARBA00022824"/>
    </source>
</evidence>
<feature type="domain" description="CUE" evidence="10">
    <location>
        <begin position="291"/>
        <end position="333"/>
    </location>
</feature>
<evidence type="ECO:0000256" key="8">
    <source>
        <dbReference type="ARBA" id="ARBA00035713"/>
    </source>
</evidence>
<dbReference type="SMART" id="SM00546">
    <property type="entry name" value="CUE"/>
    <property type="match status" value="1"/>
</dbReference>
<keyword evidence="9" id="KW-1133">Transmembrane helix</keyword>
<accession>A0AA40FX98</accession>
<dbReference type="GO" id="GO:0043130">
    <property type="term" value="F:ubiquitin binding"/>
    <property type="evidence" value="ECO:0007669"/>
    <property type="project" value="InterPro"/>
</dbReference>
<gene>
    <name evidence="11" type="ORF">K0M31_004448</name>
</gene>
<dbReference type="GO" id="GO:0005811">
    <property type="term" value="C:lipid droplet"/>
    <property type="evidence" value="ECO:0007669"/>
    <property type="project" value="UniProtKB-SubCell"/>
</dbReference>
<dbReference type="InterPro" id="IPR003892">
    <property type="entry name" value="CUE"/>
</dbReference>
<comment type="subcellular location">
    <subcellularLocation>
        <location evidence="1">Endoplasmic reticulum membrane</location>
        <topology evidence="1">Peripheral membrane protein</topology>
    </subcellularLocation>
    <subcellularLocation>
        <location evidence="2">Lipid droplet</location>
    </subcellularLocation>
</comment>
<organism evidence="11 12">
    <name type="scientific">Melipona bicolor</name>
    <dbReference type="NCBI Taxonomy" id="60889"/>
    <lineage>
        <taxon>Eukaryota</taxon>
        <taxon>Metazoa</taxon>
        <taxon>Ecdysozoa</taxon>
        <taxon>Arthropoda</taxon>
        <taxon>Hexapoda</taxon>
        <taxon>Insecta</taxon>
        <taxon>Pterygota</taxon>
        <taxon>Neoptera</taxon>
        <taxon>Endopterygota</taxon>
        <taxon>Hymenoptera</taxon>
        <taxon>Apocrita</taxon>
        <taxon>Aculeata</taxon>
        <taxon>Apoidea</taxon>
        <taxon>Anthophila</taxon>
        <taxon>Apidae</taxon>
        <taxon>Melipona</taxon>
    </lineage>
</organism>
<proteinExistence type="inferred from homology"/>
<reference evidence="11" key="1">
    <citation type="submission" date="2021-10" db="EMBL/GenBank/DDBJ databases">
        <title>Melipona bicolor Genome sequencing and assembly.</title>
        <authorList>
            <person name="Araujo N.S."/>
            <person name="Arias M.C."/>
        </authorList>
    </citation>
    <scope>NUCLEOTIDE SEQUENCE</scope>
    <source>
        <strain evidence="11">USP_2M_L1-L4_2017</strain>
        <tissue evidence="11">Whole body</tissue>
    </source>
</reference>
<dbReference type="PANTHER" id="PTHR15486">
    <property type="entry name" value="ANCIENT UBIQUITOUS PROTEIN"/>
    <property type="match status" value="1"/>
</dbReference>
<dbReference type="EMBL" id="JAHYIQ010000013">
    <property type="protein sequence ID" value="KAK1126826.1"/>
    <property type="molecule type" value="Genomic_DNA"/>
</dbReference>
<comment type="similarity">
    <text evidence="6">Belongs to the AUP1 family.</text>
</comment>
<evidence type="ECO:0000259" key="10">
    <source>
        <dbReference type="PROSITE" id="PS51140"/>
    </source>
</evidence>
<dbReference type="Gene3D" id="1.10.8.10">
    <property type="entry name" value="DNA helicase RuvA subunit, C-terminal domain"/>
    <property type="match status" value="1"/>
</dbReference>
<keyword evidence="12" id="KW-1185">Reference proteome</keyword>
<feature type="transmembrane region" description="Helical" evidence="9">
    <location>
        <begin position="24"/>
        <end position="52"/>
    </location>
</feature>
<evidence type="ECO:0000256" key="6">
    <source>
        <dbReference type="ARBA" id="ARBA00035634"/>
    </source>
</evidence>
<evidence type="ECO:0000256" key="9">
    <source>
        <dbReference type="SAM" id="Phobius"/>
    </source>
</evidence>
<evidence type="ECO:0000256" key="7">
    <source>
        <dbReference type="ARBA" id="ARBA00035685"/>
    </source>
</evidence>
<dbReference type="GO" id="GO:0036503">
    <property type="term" value="P:ERAD pathway"/>
    <property type="evidence" value="ECO:0007669"/>
    <property type="project" value="InterPro"/>
</dbReference>
<dbReference type="GO" id="GO:0005789">
    <property type="term" value="C:endoplasmic reticulum membrane"/>
    <property type="evidence" value="ECO:0007669"/>
    <property type="project" value="UniProtKB-SubCell"/>
</dbReference>
<evidence type="ECO:0000256" key="5">
    <source>
        <dbReference type="ARBA" id="ARBA00023136"/>
    </source>
</evidence>
<dbReference type="Pfam" id="PF02845">
    <property type="entry name" value="CUE"/>
    <property type="match status" value="1"/>
</dbReference>
<evidence type="ECO:0000313" key="11">
    <source>
        <dbReference type="EMBL" id="KAK1126826.1"/>
    </source>
</evidence>
<name>A0AA40FX98_9HYME</name>
<evidence type="ECO:0000256" key="2">
    <source>
        <dbReference type="ARBA" id="ARBA00004502"/>
    </source>
</evidence>
<evidence type="ECO:0000256" key="1">
    <source>
        <dbReference type="ARBA" id="ARBA00004406"/>
    </source>
</evidence>
<dbReference type="PROSITE" id="PS51140">
    <property type="entry name" value="CUE"/>
    <property type="match status" value="1"/>
</dbReference>